<keyword evidence="3" id="KW-1185">Reference proteome</keyword>
<sequence length="209" mass="23554">MSIWLYNYLCHNIVGSADYVRLIRLITASKDQIMSSRLSATHITSGSFGEGLELNGSDCDIMILPRHNDLVVTDQTKLQVCHSSRSVFLLETNDVKPGFAYLRVIKGNTKNSDVFCRGAQGQEYLSSHMHNTRNYQESLGDLRLTIEEDYFISDIALKAAAYDCLGVAFQIIGDTEAAREAFVKSTEIYPEQFYNRSFKRLAILNSCID</sequence>
<dbReference type="InterPro" id="IPR011990">
    <property type="entry name" value="TPR-like_helical_dom_sf"/>
</dbReference>
<dbReference type="Proteomes" id="UP000683360">
    <property type="component" value="Unassembled WGS sequence"/>
</dbReference>
<keyword evidence="1" id="KW-0802">TPR repeat</keyword>
<protein>
    <submittedName>
        <fullName evidence="2">Uncharacterized protein</fullName>
    </submittedName>
</protein>
<reference evidence="2" key="1">
    <citation type="submission" date="2021-03" db="EMBL/GenBank/DDBJ databases">
        <authorList>
            <person name="Bekaert M."/>
        </authorList>
    </citation>
    <scope>NUCLEOTIDE SEQUENCE</scope>
</reference>
<dbReference type="InterPro" id="IPR019734">
    <property type="entry name" value="TPR_rpt"/>
</dbReference>
<comment type="caution">
    <text evidence="2">The sequence shown here is derived from an EMBL/GenBank/DDBJ whole genome shotgun (WGS) entry which is preliminary data.</text>
</comment>
<dbReference type="SUPFAM" id="SSF48452">
    <property type="entry name" value="TPR-like"/>
    <property type="match status" value="1"/>
</dbReference>
<dbReference type="EMBL" id="CAJPWZ010002738">
    <property type="protein sequence ID" value="CAG2244491.1"/>
    <property type="molecule type" value="Genomic_DNA"/>
</dbReference>
<name>A0A8S3UFA9_MYTED</name>
<organism evidence="2 3">
    <name type="scientific">Mytilus edulis</name>
    <name type="common">Blue mussel</name>
    <dbReference type="NCBI Taxonomy" id="6550"/>
    <lineage>
        <taxon>Eukaryota</taxon>
        <taxon>Metazoa</taxon>
        <taxon>Spiralia</taxon>
        <taxon>Lophotrochozoa</taxon>
        <taxon>Mollusca</taxon>
        <taxon>Bivalvia</taxon>
        <taxon>Autobranchia</taxon>
        <taxon>Pteriomorphia</taxon>
        <taxon>Mytilida</taxon>
        <taxon>Mytiloidea</taxon>
        <taxon>Mytilidae</taxon>
        <taxon>Mytilinae</taxon>
        <taxon>Mytilus</taxon>
    </lineage>
</organism>
<evidence type="ECO:0000313" key="3">
    <source>
        <dbReference type="Proteomes" id="UP000683360"/>
    </source>
</evidence>
<gene>
    <name evidence="2" type="ORF">MEDL_56551</name>
</gene>
<accession>A0A8S3UFA9</accession>
<evidence type="ECO:0000256" key="1">
    <source>
        <dbReference type="PROSITE-ProRule" id="PRU00339"/>
    </source>
</evidence>
<dbReference type="PROSITE" id="PS50005">
    <property type="entry name" value="TPR"/>
    <property type="match status" value="1"/>
</dbReference>
<evidence type="ECO:0000313" key="2">
    <source>
        <dbReference type="EMBL" id="CAG2244491.1"/>
    </source>
</evidence>
<dbReference type="OrthoDB" id="6152269at2759"/>
<proteinExistence type="predicted"/>
<feature type="repeat" description="TPR" evidence="1">
    <location>
        <begin position="159"/>
        <end position="192"/>
    </location>
</feature>
<dbReference type="AlphaFoldDB" id="A0A8S3UFA9"/>